<name>A0ABR8ZHM0_9FLAO</name>
<keyword evidence="2" id="KW-1185">Reference proteome</keyword>
<comment type="caution">
    <text evidence="1">The sequence shown here is derived from an EMBL/GenBank/DDBJ whole genome shotgun (WGS) entry which is preliminary data.</text>
</comment>
<accession>A0ABR8ZHM0</accession>
<dbReference type="Proteomes" id="UP000637299">
    <property type="component" value="Unassembled WGS sequence"/>
</dbReference>
<evidence type="ECO:0000313" key="2">
    <source>
        <dbReference type="Proteomes" id="UP000637299"/>
    </source>
</evidence>
<dbReference type="PROSITE" id="PS51257">
    <property type="entry name" value="PROKAR_LIPOPROTEIN"/>
    <property type="match status" value="1"/>
</dbReference>
<evidence type="ECO:0008006" key="3">
    <source>
        <dbReference type="Google" id="ProtNLM"/>
    </source>
</evidence>
<sequence length="183" mass="20548">MKVNLFFPLFFIAFGCSKTNTKSISFSSFDITVPVNWNKINLKGTDSDVGAIVTEKNDTVFFDHGPYSNSLDENSVIYEKSFLEIILQKIPDIDTTKMIIVNDLSKINVDDYKLNTSRYEIISGYKAKIVSPKKQGKGMTGIYIDSLGSSSLGKIKFNLYAENLSSANQKDLLKAIRTIKFKK</sequence>
<proteinExistence type="predicted"/>
<organism evidence="1 2">
    <name type="scientific">Chryseobacterium caseinilyticum</name>
    <dbReference type="NCBI Taxonomy" id="2771428"/>
    <lineage>
        <taxon>Bacteria</taxon>
        <taxon>Pseudomonadati</taxon>
        <taxon>Bacteroidota</taxon>
        <taxon>Flavobacteriia</taxon>
        <taxon>Flavobacteriales</taxon>
        <taxon>Weeksellaceae</taxon>
        <taxon>Chryseobacterium group</taxon>
        <taxon>Chryseobacterium</taxon>
    </lineage>
</organism>
<dbReference type="RefSeq" id="WP_191737975.1">
    <property type="nucleotide sequence ID" value="NZ_JACYFS010000007.1"/>
</dbReference>
<evidence type="ECO:0000313" key="1">
    <source>
        <dbReference type="EMBL" id="MBD8084191.1"/>
    </source>
</evidence>
<gene>
    <name evidence="1" type="ORF">IC610_17405</name>
</gene>
<reference evidence="1 2" key="1">
    <citation type="submission" date="2020-09" db="EMBL/GenBank/DDBJ databases">
        <title>Genome seq and assembly of Chryseobacterium sp.</title>
        <authorList>
            <person name="Chhetri G."/>
        </authorList>
    </citation>
    <scope>NUCLEOTIDE SEQUENCE [LARGE SCALE GENOMIC DNA]</scope>
    <source>
        <strain evidence="1 2">GCR10</strain>
    </source>
</reference>
<protein>
    <recommendedName>
        <fullName evidence="3">Lipoprotein</fullName>
    </recommendedName>
</protein>
<dbReference type="EMBL" id="JACYFS010000007">
    <property type="protein sequence ID" value="MBD8084191.1"/>
    <property type="molecule type" value="Genomic_DNA"/>
</dbReference>